<dbReference type="Proteomes" id="UP000199671">
    <property type="component" value="Unassembled WGS sequence"/>
</dbReference>
<dbReference type="InterPro" id="IPR018561">
    <property type="entry name" value="AosR"/>
</dbReference>
<organism evidence="2 3">
    <name type="scientific">Actinomyces ruminicola</name>
    <dbReference type="NCBI Taxonomy" id="332524"/>
    <lineage>
        <taxon>Bacteria</taxon>
        <taxon>Bacillati</taxon>
        <taxon>Actinomycetota</taxon>
        <taxon>Actinomycetes</taxon>
        <taxon>Actinomycetales</taxon>
        <taxon>Actinomycetaceae</taxon>
        <taxon>Actinomyces</taxon>
    </lineage>
</organism>
<gene>
    <name evidence="2" type="ORF">SAMN04487766_11710</name>
</gene>
<reference evidence="2 3" key="1">
    <citation type="submission" date="2016-10" db="EMBL/GenBank/DDBJ databases">
        <authorList>
            <person name="de Groot N.N."/>
        </authorList>
    </citation>
    <scope>NUCLEOTIDE SEQUENCE [LARGE SCALE GENOMIC DNA]</scope>
    <source>
        <strain evidence="2 3">KPR-7B</strain>
    </source>
</reference>
<proteinExistence type="predicted"/>
<feature type="region of interest" description="Disordered" evidence="1">
    <location>
        <begin position="58"/>
        <end position="78"/>
    </location>
</feature>
<dbReference type="EMBL" id="FNHU01000017">
    <property type="protein sequence ID" value="SDN19009.1"/>
    <property type="molecule type" value="Genomic_DNA"/>
</dbReference>
<evidence type="ECO:0000313" key="3">
    <source>
        <dbReference type="Proteomes" id="UP000199671"/>
    </source>
</evidence>
<name>A0A1G9ZCE5_9ACTO</name>
<evidence type="ECO:0000256" key="1">
    <source>
        <dbReference type="SAM" id="MobiDB-lite"/>
    </source>
</evidence>
<accession>A0A1G9ZCE5</accession>
<evidence type="ECO:0000313" key="2">
    <source>
        <dbReference type="EMBL" id="SDN19009.1"/>
    </source>
</evidence>
<protein>
    <submittedName>
        <fullName evidence="2">Uncharacterized protein</fullName>
    </submittedName>
</protein>
<dbReference type="Pfam" id="PF09438">
    <property type="entry name" value="DUF2017"/>
    <property type="match status" value="1"/>
</dbReference>
<dbReference type="RefSeq" id="WP_092612475.1">
    <property type="nucleotide sequence ID" value="NZ_FNHU01000017.1"/>
</dbReference>
<dbReference type="OrthoDB" id="3268479at2"/>
<sequence>MRAFRPDPRGWTSALEAWEREYLAGLFKQIADLLAFDTPAAGNDAGALTGFAAHGSGVGDSAPRHAGPRAGESPRDGDVLAALDFDPEPADAVEAGTPRSVPASLAPLLDVLLPDASEDPDVAVEIASLTRGRLRADKRSRLEDVVCELLEPTGPDGTVLVRAGQEGRWLGALNDARLVLAERLQIDTPEAAEQVHAAAWGEAPAEEGETARWNLAMALSYDMLSWWQESLVAVLLNGDGAA</sequence>
<dbReference type="AlphaFoldDB" id="A0A1G9ZCE5"/>